<organism evidence="1 2">
    <name type="scientific">Pseudomonas oryzihabitans</name>
    <dbReference type="NCBI Taxonomy" id="47885"/>
    <lineage>
        <taxon>Bacteria</taxon>
        <taxon>Pseudomonadati</taxon>
        <taxon>Pseudomonadota</taxon>
        <taxon>Gammaproteobacteria</taxon>
        <taxon>Pseudomonadales</taxon>
        <taxon>Pseudomonadaceae</taxon>
        <taxon>Pseudomonas</taxon>
    </lineage>
</organism>
<dbReference type="OrthoDB" id="5786478at2"/>
<dbReference type="Pfam" id="PF00106">
    <property type="entry name" value="adh_short"/>
    <property type="match status" value="1"/>
</dbReference>
<gene>
    <name evidence="1" type="ORF">A4V15_23510</name>
</gene>
<comment type="caution">
    <text evidence="1">The sequence shown here is derived from an EMBL/GenBank/DDBJ whole genome shotgun (WGS) entry which is preliminary data.</text>
</comment>
<dbReference type="AlphaFoldDB" id="A0A178LAG0"/>
<dbReference type="PRINTS" id="PR00081">
    <property type="entry name" value="GDHRDH"/>
</dbReference>
<dbReference type="PANTHER" id="PTHR45458">
    <property type="entry name" value="SHORT-CHAIN DEHYDROGENASE/REDUCTASE SDR"/>
    <property type="match status" value="1"/>
</dbReference>
<evidence type="ECO:0000313" key="2">
    <source>
        <dbReference type="Proteomes" id="UP000078356"/>
    </source>
</evidence>
<dbReference type="GO" id="GO:0016616">
    <property type="term" value="F:oxidoreductase activity, acting on the CH-OH group of donors, NAD or NADP as acceptor"/>
    <property type="evidence" value="ECO:0007669"/>
    <property type="project" value="TreeGrafter"/>
</dbReference>
<dbReference type="SUPFAM" id="SSF51735">
    <property type="entry name" value="NAD(P)-binding Rossmann-fold domains"/>
    <property type="match status" value="1"/>
</dbReference>
<dbReference type="RefSeq" id="WP_064308925.1">
    <property type="nucleotide sequence ID" value="NZ_LWCR01000044.1"/>
</dbReference>
<dbReference type="NCBIfam" id="NF006035">
    <property type="entry name" value="PRK08177.1"/>
    <property type="match status" value="1"/>
</dbReference>
<dbReference type="PANTHER" id="PTHR45458:SF1">
    <property type="entry name" value="SHORT CHAIN DEHYDROGENASE"/>
    <property type="match status" value="1"/>
</dbReference>
<dbReference type="InterPro" id="IPR002347">
    <property type="entry name" value="SDR_fam"/>
</dbReference>
<accession>A0A178LAG0</accession>
<reference evidence="1 2" key="1">
    <citation type="submission" date="2016-04" db="EMBL/GenBank/DDBJ databases">
        <title>Draft Genome Sequences of Staphylococcus capitis Strain H36, S. capitis Strain H65, S. cohnii Strain H62, S. hominis Strain H69, Mycobacterium iranicum Strain H39, Plantibacter sp. Strain H53, Pseudomonas oryzihabitans Strain H72, and Microbacterium sp. Strain H83, isolated from residential settings.</title>
        <authorList>
            <person name="Lymperopoulou D."/>
            <person name="Adams R.I."/>
            <person name="Lindow S."/>
            <person name="Coil D.A."/>
            <person name="Jospin G."/>
            <person name="Eisen J.A."/>
        </authorList>
    </citation>
    <scope>NUCLEOTIDE SEQUENCE [LARGE SCALE GENOMIC DNA]</scope>
    <source>
        <strain evidence="1 2">H72</strain>
    </source>
</reference>
<dbReference type="EMBL" id="LWCR01000044">
    <property type="protein sequence ID" value="OAN26175.1"/>
    <property type="molecule type" value="Genomic_DNA"/>
</dbReference>
<evidence type="ECO:0000313" key="1">
    <source>
        <dbReference type="EMBL" id="OAN26175.1"/>
    </source>
</evidence>
<proteinExistence type="predicted"/>
<dbReference type="InterPro" id="IPR036291">
    <property type="entry name" value="NAD(P)-bd_dom_sf"/>
</dbReference>
<dbReference type="Proteomes" id="UP000078356">
    <property type="component" value="Unassembled WGS sequence"/>
</dbReference>
<protein>
    <submittedName>
        <fullName evidence="1">Short-chain dehydrogenase</fullName>
    </submittedName>
</protein>
<sequence length="225" mass="23192">MNNWVIGASRGIGLGVVKAYLARGDQVLALVRTPNAALDALAATAGGRLRVVTGDLRDPELGTRLLDELGDGSLDRLIVNAGIMGPLEEDGQRATATELGELFLTNAVAPLRLLDALAPRMAAAGVVACLSSQMGSVSLARAAEMPLYGASKAALNSLLQSWVVGRQPAFAVLALHPGWVRTELGGDQAPVEVADSVAGLVATIDARAGQSGSAFLDYQGQALPW</sequence>
<dbReference type="Gene3D" id="3.40.50.720">
    <property type="entry name" value="NAD(P)-binding Rossmann-like Domain"/>
    <property type="match status" value="1"/>
</dbReference>
<name>A0A178LAG0_9PSED</name>
<dbReference type="InterPro" id="IPR052184">
    <property type="entry name" value="SDR_enzymes"/>
</dbReference>